<protein>
    <submittedName>
        <fullName evidence="1">Uncharacterized protein</fullName>
    </submittedName>
</protein>
<name>A0A3L8DP18_OOCBI</name>
<sequence length="8" mass="965">MEDHFSSL</sequence>
<evidence type="ECO:0000313" key="2">
    <source>
        <dbReference type="Proteomes" id="UP000279307"/>
    </source>
</evidence>
<feature type="non-terminal residue" evidence="1">
    <location>
        <position position="8"/>
    </location>
</feature>
<comment type="caution">
    <text evidence="1">The sequence shown here is derived from an EMBL/GenBank/DDBJ whole genome shotgun (WGS) entry which is preliminary data.</text>
</comment>
<organism evidence="1 2">
    <name type="scientific">Ooceraea biroi</name>
    <name type="common">Clonal raider ant</name>
    <name type="synonym">Cerapachys biroi</name>
    <dbReference type="NCBI Taxonomy" id="2015173"/>
    <lineage>
        <taxon>Eukaryota</taxon>
        <taxon>Metazoa</taxon>
        <taxon>Ecdysozoa</taxon>
        <taxon>Arthropoda</taxon>
        <taxon>Hexapoda</taxon>
        <taxon>Insecta</taxon>
        <taxon>Pterygota</taxon>
        <taxon>Neoptera</taxon>
        <taxon>Endopterygota</taxon>
        <taxon>Hymenoptera</taxon>
        <taxon>Apocrita</taxon>
        <taxon>Aculeata</taxon>
        <taxon>Formicoidea</taxon>
        <taxon>Formicidae</taxon>
        <taxon>Dorylinae</taxon>
        <taxon>Ooceraea</taxon>
    </lineage>
</organism>
<proteinExistence type="predicted"/>
<dbReference type="Proteomes" id="UP000279307">
    <property type="component" value="Chromosome 6"/>
</dbReference>
<gene>
    <name evidence="1" type="ORF">DMN91_006571</name>
</gene>
<dbReference type="EMBL" id="QOIP01000006">
    <property type="protein sequence ID" value="RLU22190.1"/>
    <property type="molecule type" value="Genomic_DNA"/>
</dbReference>
<reference evidence="1 2" key="1">
    <citation type="journal article" date="2018" name="Genome Res.">
        <title>The genomic architecture and molecular evolution of ant odorant receptors.</title>
        <authorList>
            <person name="McKenzie S.K."/>
            <person name="Kronauer D.J.C."/>
        </authorList>
    </citation>
    <scope>NUCLEOTIDE SEQUENCE [LARGE SCALE GENOMIC DNA]</scope>
    <source>
        <strain evidence="1">Clonal line C1</strain>
    </source>
</reference>
<evidence type="ECO:0000313" key="1">
    <source>
        <dbReference type="EMBL" id="RLU22190.1"/>
    </source>
</evidence>
<accession>A0A3L8DP18</accession>